<dbReference type="RefSeq" id="WP_386159817.1">
    <property type="nucleotide sequence ID" value="NZ_JBHMBS010000012.1"/>
</dbReference>
<evidence type="ECO:0000313" key="2">
    <source>
        <dbReference type="EMBL" id="MFB9678653.1"/>
    </source>
</evidence>
<dbReference type="Proteomes" id="UP001589610">
    <property type="component" value="Unassembled WGS sequence"/>
</dbReference>
<feature type="region of interest" description="Disordered" evidence="1">
    <location>
        <begin position="44"/>
        <end position="73"/>
    </location>
</feature>
<organism evidence="2 3">
    <name type="scientific">Streptosporangium vulgare</name>
    <dbReference type="NCBI Taxonomy" id="46190"/>
    <lineage>
        <taxon>Bacteria</taxon>
        <taxon>Bacillati</taxon>
        <taxon>Actinomycetota</taxon>
        <taxon>Actinomycetes</taxon>
        <taxon>Streptosporangiales</taxon>
        <taxon>Streptosporangiaceae</taxon>
        <taxon>Streptosporangium</taxon>
    </lineage>
</organism>
<sequence>MEWAPSECALPTGERPLRVAEFDALFASALGGLERVSQTHLRLSLRDDGQGDQADQAERTDLADRTDEAHQIGPVEEVARDLVARETACCSFFTFTFTRERDGLVLDVEVPVTHGGVLDGLAARALAAAPRVSS</sequence>
<gene>
    <name evidence="2" type="ORF">ACFFRH_24510</name>
</gene>
<reference evidence="2 3" key="1">
    <citation type="submission" date="2024-09" db="EMBL/GenBank/DDBJ databases">
        <authorList>
            <person name="Sun Q."/>
            <person name="Mori K."/>
        </authorList>
    </citation>
    <scope>NUCLEOTIDE SEQUENCE [LARGE SCALE GENOMIC DNA]</scope>
    <source>
        <strain evidence="2 3">JCM 3028</strain>
    </source>
</reference>
<proteinExistence type="predicted"/>
<keyword evidence="3" id="KW-1185">Reference proteome</keyword>
<feature type="compositionally biased region" description="Basic and acidic residues" evidence="1">
    <location>
        <begin position="56"/>
        <end position="70"/>
    </location>
</feature>
<evidence type="ECO:0000313" key="3">
    <source>
        <dbReference type="Proteomes" id="UP001589610"/>
    </source>
</evidence>
<dbReference type="EMBL" id="JBHMBS010000012">
    <property type="protein sequence ID" value="MFB9678653.1"/>
    <property type="molecule type" value="Genomic_DNA"/>
</dbReference>
<comment type="caution">
    <text evidence="2">The sequence shown here is derived from an EMBL/GenBank/DDBJ whole genome shotgun (WGS) entry which is preliminary data.</text>
</comment>
<name>A0ABV5THP9_9ACTN</name>
<protein>
    <submittedName>
        <fullName evidence="2">Uncharacterized protein</fullName>
    </submittedName>
</protein>
<accession>A0ABV5THP9</accession>
<evidence type="ECO:0000256" key="1">
    <source>
        <dbReference type="SAM" id="MobiDB-lite"/>
    </source>
</evidence>